<keyword evidence="2" id="KW-1185">Reference proteome</keyword>
<dbReference type="AlphaFoldDB" id="A0AAD9U7H4"/>
<comment type="caution">
    <text evidence="1">The sequence shown here is derived from an EMBL/GenBank/DDBJ whole genome shotgun (WGS) entry which is preliminary data.</text>
</comment>
<sequence>MRKREGGDSPVMQLINDNDFAGPVIVNKKNLDHASVSLGTSQEPVCGQARSDESLDVIFSQTSNIPDSLQRPVMVPTVVHVSRPDEVENNRRDLPIVMMEQKIMEVVNYNNAIIMWRN</sequence>
<accession>A0AAD9U7H4</accession>
<evidence type="ECO:0000313" key="1">
    <source>
        <dbReference type="EMBL" id="KAK2648988.1"/>
    </source>
</evidence>
<reference evidence="1" key="1">
    <citation type="journal article" date="2023" name="Plant J.">
        <title>Genome sequences and population genomics provide insights into the demographic history, inbreeding, and mutation load of two 'living fossil' tree species of Dipteronia.</title>
        <authorList>
            <person name="Feng Y."/>
            <person name="Comes H.P."/>
            <person name="Chen J."/>
            <person name="Zhu S."/>
            <person name="Lu R."/>
            <person name="Zhang X."/>
            <person name="Li P."/>
            <person name="Qiu J."/>
            <person name="Olsen K.M."/>
            <person name="Qiu Y."/>
        </authorList>
    </citation>
    <scope>NUCLEOTIDE SEQUENCE</scope>
    <source>
        <strain evidence="1">KIB01</strain>
    </source>
</reference>
<gene>
    <name evidence="1" type="ORF">Ddye_016477</name>
</gene>
<organism evidence="1 2">
    <name type="scientific">Dipteronia dyeriana</name>
    <dbReference type="NCBI Taxonomy" id="168575"/>
    <lineage>
        <taxon>Eukaryota</taxon>
        <taxon>Viridiplantae</taxon>
        <taxon>Streptophyta</taxon>
        <taxon>Embryophyta</taxon>
        <taxon>Tracheophyta</taxon>
        <taxon>Spermatophyta</taxon>
        <taxon>Magnoliopsida</taxon>
        <taxon>eudicotyledons</taxon>
        <taxon>Gunneridae</taxon>
        <taxon>Pentapetalae</taxon>
        <taxon>rosids</taxon>
        <taxon>malvids</taxon>
        <taxon>Sapindales</taxon>
        <taxon>Sapindaceae</taxon>
        <taxon>Hippocastanoideae</taxon>
        <taxon>Acereae</taxon>
        <taxon>Dipteronia</taxon>
    </lineage>
</organism>
<dbReference type="Proteomes" id="UP001280121">
    <property type="component" value="Unassembled WGS sequence"/>
</dbReference>
<evidence type="ECO:0000313" key="2">
    <source>
        <dbReference type="Proteomes" id="UP001280121"/>
    </source>
</evidence>
<name>A0AAD9U7H4_9ROSI</name>
<proteinExistence type="predicted"/>
<protein>
    <submittedName>
        <fullName evidence="1">Uncharacterized protein</fullName>
    </submittedName>
</protein>
<dbReference type="EMBL" id="JANJYI010000005">
    <property type="protein sequence ID" value="KAK2648988.1"/>
    <property type="molecule type" value="Genomic_DNA"/>
</dbReference>